<accession>A0A5B8MM75</accession>
<dbReference type="AlphaFoldDB" id="A0A5B8MM75"/>
<dbReference type="GO" id="GO:0006355">
    <property type="term" value="P:regulation of DNA-templated transcription"/>
    <property type="evidence" value="ECO:0007669"/>
    <property type="project" value="InterPro"/>
</dbReference>
<protein>
    <recommendedName>
        <fullName evidence="5">Homeobox domain-containing protein</fullName>
    </recommendedName>
</protein>
<dbReference type="InterPro" id="IPR050224">
    <property type="entry name" value="TALE_homeobox"/>
</dbReference>
<evidence type="ECO:0000256" key="4">
    <source>
        <dbReference type="PROSITE-ProRule" id="PRU00108"/>
    </source>
</evidence>
<dbReference type="Proteomes" id="UP000316726">
    <property type="component" value="Chromosome 4"/>
</dbReference>
<gene>
    <name evidence="6" type="ORF">A3770_04p32730</name>
</gene>
<dbReference type="CDD" id="cd00086">
    <property type="entry name" value="homeodomain"/>
    <property type="match status" value="1"/>
</dbReference>
<dbReference type="InterPro" id="IPR009057">
    <property type="entry name" value="Homeodomain-like_sf"/>
</dbReference>
<keyword evidence="1 4" id="KW-0238">DNA-binding</keyword>
<dbReference type="EMBL" id="CP031037">
    <property type="protein sequence ID" value="QDZ20755.1"/>
    <property type="molecule type" value="Genomic_DNA"/>
</dbReference>
<feature type="DNA-binding region" description="Homeobox" evidence="4">
    <location>
        <begin position="188"/>
        <end position="250"/>
    </location>
</feature>
<keyword evidence="7" id="KW-1185">Reference proteome</keyword>
<dbReference type="PANTHER" id="PTHR11850">
    <property type="entry name" value="HOMEOBOX PROTEIN TRANSCRIPTION FACTORS"/>
    <property type="match status" value="1"/>
</dbReference>
<dbReference type="SUPFAM" id="SSF46689">
    <property type="entry name" value="Homeodomain-like"/>
    <property type="match status" value="1"/>
</dbReference>
<dbReference type="Gene3D" id="1.10.10.60">
    <property type="entry name" value="Homeodomain-like"/>
    <property type="match status" value="1"/>
</dbReference>
<sequence length="275" mass="30901">MNVVTAPSDVKQLDPAVGNVSGASSSNVIVNPVDTLGTPWSARESNVGDSVVEPLPFPAFMEPVVVMSSSDTCSLDQDRHLTPEGSDLASNVSEDTKTVVDEAHIRLKLSKQIDKLPEPYKSKMKALCQEKEKEQSEIKAKMERVTLSADGMRQPFLSIEDQKRWTKQSDDLVKATLEKCLHMLQQLKRNTNKVAPEKDPDVLRTWLHDHFDNPYPTSADKDKLAEQSGYTKKQVTNWFINARVRLWRPMILQSEKQIVHKTKKGGPKGKKVRAK</sequence>
<evidence type="ECO:0000256" key="1">
    <source>
        <dbReference type="ARBA" id="ARBA00023125"/>
    </source>
</evidence>
<dbReference type="InterPro" id="IPR008422">
    <property type="entry name" value="KN_HD"/>
</dbReference>
<reference evidence="6 7" key="1">
    <citation type="submission" date="2018-07" db="EMBL/GenBank/DDBJ databases">
        <title>The complete nuclear genome of the prasinophyte Chloropicon primus (CCMP1205).</title>
        <authorList>
            <person name="Pombert J.-F."/>
            <person name="Otis C."/>
            <person name="Turmel M."/>
            <person name="Lemieux C."/>
        </authorList>
    </citation>
    <scope>NUCLEOTIDE SEQUENCE [LARGE SCALE GENOMIC DNA]</scope>
    <source>
        <strain evidence="6 7">CCMP1205</strain>
    </source>
</reference>
<evidence type="ECO:0000313" key="6">
    <source>
        <dbReference type="EMBL" id="QDZ20755.1"/>
    </source>
</evidence>
<dbReference type="SMART" id="SM00389">
    <property type="entry name" value="HOX"/>
    <property type="match status" value="1"/>
</dbReference>
<keyword evidence="2 4" id="KW-0371">Homeobox</keyword>
<evidence type="ECO:0000256" key="3">
    <source>
        <dbReference type="ARBA" id="ARBA00023242"/>
    </source>
</evidence>
<comment type="subcellular location">
    <subcellularLocation>
        <location evidence="4">Nucleus</location>
    </subcellularLocation>
</comment>
<dbReference type="STRING" id="1764295.A0A5B8MM75"/>
<organism evidence="6 7">
    <name type="scientific">Chloropicon primus</name>
    <dbReference type="NCBI Taxonomy" id="1764295"/>
    <lineage>
        <taxon>Eukaryota</taxon>
        <taxon>Viridiplantae</taxon>
        <taxon>Chlorophyta</taxon>
        <taxon>Chloropicophyceae</taxon>
        <taxon>Chloropicales</taxon>
        <taxon>Chloropicaceae</taxon>
        <taxon>Chloropicon</taxon>
    </lineage>
</organism>
<evidence type="ECO:0000313" key="7">
    <source>
        <dbReference type="Proteomes" id="UP000316726"/>
    </source>
</evidence>
<evidence type="ECO:0000259" key="5">
    <source>
        <dbReference type="PROSITE" id="PS50071"/>
    </source>
</evidence>
<dbReference type="PROSITE" id="PS50071">
    <property type="entry name" value="HOMEOBOX_2"/>
    <property type="match status" value="1"/>
</dbReference>
<dbReference type="InterPro" id="IPR001356">
    <property type="entry name" value="HD"/>
</dbReference>
<feature type="domain" description="Homeobox" evidence="5">
    <location>
        <begin position="186"/>
        <end position="249"/>
    </location>
</feature>
<proteinExistence type="predicted"/>
<dbReference type="GO" id="GO:0003677">
    <property type="term" value="F:DNA binding"/>
    <property type="evidence" value="ECO:0007669"/>
    <property type="project" value="UniProtKB-UniRule"/>
</dbReference>
<dbReference type="OrthoDB" id="10056939at2759"/>
<dbReference type="Pfam" id="PF05920">
    <property type="entry name" value="Homeobox_KN"/>
    <property type="match status" value="1"/>
</dbReference>
<dbReference type="GO" id="GO:0005634">
    <property type="term" value="C:nucleus"/>
    <property type="evidence" value="ECO:0007669"/>
    <property type="project" value="UniProtKB-SubCell"/>
</dbReference>
<evidence type="ECO:0000256" key="2">
    <source>
        <dbReference type="ARBA" id="ARBA00023155"/>
    </source>
</evidence>
<name>A0A5B8MM75_9CHLO</name>
<keyword evidence="3 4" id="KW-0539">Nucleus</keyword>